<gene>
    <name evidence="1" type="ORF">HPB47_018737</name>
</gene>
<feature type="non-terminal residue" evidence="1">
    <location>
        <position position="148"/>
    </location>
</feature>
<organism evidence="1 2">
    <name type="scientific">Ixodes persulcatus</name>
    <name type="common">Taiga tick</name>
    <dbReference type="NCBI Taxonomy" id="34615"/>
    <lineage>
        <taxon>Eukaryota</taxon>
        <taxon>Metazoa</taxon>
        <taxon>Ecdysozoa</taxon>
        <taxon>Arthropoda</taxon>
        <taxon>Chelicerata</taxon>
        <taxon>Arachnida</taxon>
        <taxon>Acari</taxon>
        <taxon>Parasitiformes</taxon>
        <taxon>Ixodida</taxon>
        <taxon>Ixodoidea</taxon>
        <taxon>Ixodidae</taxon>
        <taxon>Ixodinae</taxon>
        <taxon>Ixodes</taxon>
    </lineage>
</organism>
<keyword evidence="2" id="KW-1185">Reference proteome</keyword>
<accession>A0AC60QMI2</accession>
<comment type="caution">
    <text evidence="1">The sequence shown here is derived from an EMBL/GenBank/DDBJ whole genome shotgun (WGS) entry which is preliminary data.</text>
</comment>
<reference evidence="1 2" key="1">
    <citation type="journal article" date="2020" name="Cell">
        <title>Large-Scale Comparative Analyses of Tick Genomes Elucidate Their Genetic Diversity and Vector Capacities.</title>
        <authorList>
            <consortium name="Tick Genome and Microbiome Consortium (TIGMIC)"/>
            <person name="Jia N."/>
            <person name="Wang J."/>
            <person name="Shi W."/>
            <person name="Du L."/>
            <person name="Sun Y."/>
            <person name="Zhan W."/>
            <person name="Jiang J.F."/>
            <person name="Wang Q."/>
            <person name="Zhang B."/>
            <person name="Ji P."/>
            <person name="Bell-Sakyi L."/>
            <person name="Cui X.M."/>
            <person name="Yuan T.T."/>
            <person name="Jiang B.G."/>
            <person name="Yang W.F."/>
            <person name="Lam T.T."/>
            <person name="Chang Q.C."/>
            <person name="Ding S.J."/>
            <person name="Wang X.J."/>
            <person name="Zhu J.G."/>
            <person name="Ruan X.D."/>
            <person name="Zhao L."/>
            <person name="Wei J.T."/>
            <person name="Ye R.Z."/>
            <person name="Que T.C."/>
            <person name="Du C.H."/>
            <person name="Zhou Y.H."/>
            <person name="Cheng J.X."/>
            <person name="Dai P.F."/>
            <person name="Guo W.B."/>
            <person name="Han X.H."/>
            <person name="Huang E.J."/>
            <person name="Li L.F."/>
            <person name="Wei W."/>
            <person name="Gao Y.C."/>
            <person name="Liu J.Z."/>
            <person name="Shao H.Z."/>
            <person name="Wang X."/>
            <person name="Wang C.C."/>
            <person name="Yang T.C."/>
            <person name="Huo Q.B."/>
            <person name="Li W."/>
            <person name="Chen H.Y."/>
            <person name="Chen S.E."/>
            <person name="Zhou L.G."/>
            <person name="Ni X.B."/>
            <person name="Tian J.H."/>
            <person name="Sheng Y."/>
            <person name="Liu T."/>
            <person name="Pan Y.S."/>
            <person name="Xia L.Y."/>
            <person name="Li J."/>
            <person name="Zhao F."/>
            <person name="Cao W.C."/>
        </authorList>
    </citation>
    <scope>NUCLEOTIDE SEQUENCE [LARGE SCALE GENOMIC DNA]</scope>
    <source>
        <strain evidence="1">Iper-2018</strain>
    </source>
</reference>
<name>A0AC60QMI2_IXOPE</name>
<evidence type="ECO:0000313" key="1">
    <source>
        <dbReference type="EMBL" id="KAG0435007.1"/>
    </source>
</evidence>
<feature type="non-terminal residue" evidence="1">
    <location>
        <position position="1"/>
    </location>
</feature>
<evidence type="ECO:0000313" key="2">
    <source>
        <dbReference type="Proteomes" id="UP000805193"/>
    </source>
</evidence>
<proteinExistence type="predicted"/>
<dbReference type="Proteomes" id="UP000805193">
    <property type="component" value="Unassembled WGS sequence"/>
</dbReference>
<dbReference type="EMBL" id="JABSTQ010008005">
    <property type="protein sequence ID" value="KAG0435007.1"/>
    <property type="molecule type" value="Genomic_DNA"/>
</dbReference>
<sequence length="148" mass="16307">VCPSNENGKDDHVRLICKCCRTTIKSDQGRAAVRLAEHVKSARDVKLKAAHSETGCSSTQPSLHSSMTRAVDKRKEGNDIAHEFCRALCQAAIPLHLTDGPLGDLFRRRCPAARTMPTSSQMYKKYLPDVYQSDVAAIRDAIRDSPIA</sequence>
<protein>
    <submittedName>
        <fullName evidence="1">Uncharacterized protein</fullName>
    </submittedName>
</protein>